<dbReference type="NCBIfam" id="NF033449">
    <property type="entry name" value="BREX_PglZ_3"/>
    <property type="match status" value="1"/>
</dbReference>
<protein>
    <submittedName>
        <fullName evidence="1">BREX-3 system phosphatase PglZ</fullName>
    </submittedName>
</protein>
<dbReference type="EMBL" id="CP113864">
    <property type="protein sequence ID" value="WAM31028.1"/>
    <property type="molecule type" value="Genomic_DNA"/>
</dbReference>
<keyword evidence="2" id="KW-1185">Reference proteome</keyword>
<evidence type="ECO:0000313" key="1">
    <source>
        <dbReference type="EMBL" id="WAM31028.1"/>
    </source>
</evidence>
<proteinExistence type="predicted"/>
<dbReference type="Pfam" id="PF08665">
    <property type="entry name" value="PglZ"/>
    <property type="match status" value="1"/>
</dbReference>
<accession>A0ABY7BDX1</accession>
<sequence>MIEDVIWEKINSSLYDFLLVYDFDKLLFNFNMISKIFDEGYEVFIYKDIEEYRIFYETKIRDMNKKVVLIVTEKVYLPWDVKQDYHEVWIRLKDLFFNLDVDVIKQIDVEYFDVIYQKMKSLNRVLNYEETCNFILRYVYNIDISVINNLQDLIKQLLRLYFKGTELPQIFSDFIKNKLVFLPTEISCILDSKSKFFKFFQTEFDKFVVKDKYDKMDKETYIDFLDPEISVYLDDLIRDNIIKLTKPTELNSSLPIKQLGLVFKLKSQGEEYENLRSRLKKLLCEIKSYKDWFEVAEIFGGIINLCCISNNDEYETLSQEINVKFKDWLFENYGKLSYLSYSNGPIMVHHIQPYIITLLKKENKNKMAFILVDGMSEFNWTIIKEYLEKMDLRIEKKSCFAWIPTITSISRQSIFSAEPPLRFKTTMFSTNYDEKHFKRFFVNSGYNEKEIAFIRSIKTFEEENLRRALEEDYKVLCVVVDAIDEFVHGQIFNYKGLQNQINFYMSEGYLQKFLEELFKKNYEVFIASDHGNVLTVGQGNVREGVYIDTLSNRVKIYPKDIPIEYPPGIKIIKWGGIGLPDEYNYVVSDDNLSFHDKGKTILTHGGISIEEVIVPFVRIMPSL</sequence>
<dbReference type="RefSeq" id="WP_269015330.1">
    <property type="nucleotide sequence ID" value="NZ_CP113864.1"/>
</dbReference>
<organism evidence="1 2">
    <name type="scientific">Caldicellulosiruptor naganoensis</name>
    <dbReference type="NCBI Taxonomy" id="29324"/>
    <lineage>
        <taxon>Bacteria</taxon>
        <taxon>Bacillati</taxon>
        <taxon>Bacillota</taxon>
        <taxon>Bacillota incertae sedis</taxon>
        <taxon>Caldicellulosiruptorales</taxon>
        <taxon>Caldicellulosiruptoraceae</taxon>
        <taxon>Caldicellulosiruptor</taxon>
    </lineage>
</organism>
<gene>
    <name evidence="1" type="primary">pglZ</name>
    <name evidence="1" type="ORF">OTJ99_001832</name>
</gene>
<dbReference type="Proteomes" id="UP001164745">
    <property type="component" value="Chromosome"/>
</dbReference>
<name>A0ABY7BDX1_9FIRM</name>
<reference evidence="1" key="1">
    <citation type="submission" date="2022-12" db="EMBL/GenBank/DDBJ databases">
        <authorList>
            <person name="Bing R.G."/>
            <person name="Willard D.J."/>
            <person name="Manesh M.J.H."/>
            <person name="Laemthong T."/>
            <person name="Crosby J.R."/>
            <person name="Kelly R.M."/>
        </authorList>
    </citation>
    <scope>NUCLEOTIDE SEQUENCE</scope>
    <source>
        <strain evidence="1">DSM 8991</strain>
    </source>
</reference>
<evidence type="ECO:0000313" key="2">
    <source>
        <dbReference type="Proteomes" id="UP001164745"/>
    </source>
</evidence>